<reference evidence="1 2" key="1">
    <citation type="journal article" date="2024" name="Plant Biotechnol. J.">
        <title>Dendrobium thyrsiflorum genome and its molecular insights into genes involved in important horticultural traits.</title>
        <authorList>
            <person name="Chen B."/>
            <person name="Wang J.Y."/>
            <person name="Zheng P.J."/>
            <person name="Li K.L."/>
            <person name="Liang Y.M."/>
            <person name="Chen X.F."/>
            <person name="Zhang C."/>
            <person name="Zhao X."/>
            <person name="He X."/>
            <person name="Zhang G.Q."/>
            <person name="Liu Z.J."/>
            <person name="Xu Q."/>
        </authorList>
    </citation>
    <scope>NUCLEOTIDE SEQUENCE [LARGE SCALE GENOMIC DNA]</scope>
    <source>
        <strain evidence="1">GZMU011</strain>
    </source>
</reference>
<proteinExistence type="predicted"/>
<dbReference type="EMBL" id="JANQDX010000002">
    <property type="protein sequence ID" value="KAL0927656.1"/>
    <property type="molecule type" value="Genomic_DNA"/>
</dbReference>
<accession>A0ABD0VZS9</accession>
<dbReference type="Proteomes" id="UP001552299">
    <property type="component" value="Unassembled WGS sequence"/>
</dbReference>
<evidence type="ECO:0000313" key="1">
    <source>
        <dbReference type="EMBL" id="KAL0927656.1"/>
    </source>
</evidence>
<protein>
    <submittedName>
        <fullName evidence="1">Uncharacterized protein</fullName>
    </submittedName>
</protein>
<comment type="caution">
    <text evidence="1">The sequence shown here is derived from an EMBL/GenBank/DDBJ whole genome shotgun (WGS) entry which is preliminary data.</text>
</comment>
<name>A0ABD0VZS9_DENTH</name>
<keyword evidence="2" id="KW-1185">Reference proteome</keyword>
<dbReference type="AlphaFoldDB" id="A0ABD0VZS9"/>
<organism evidence="1 2">
    <name type="scientific">Dendrobium thyrsiflorum</name>
    <name type="common">Pinecone-like raceme dendrobium</name>
    <name type="synonym">Orchid</name>
    <dbReference type="NCBI Taxonomy" id="117978"/>
    <lineage>
        <taxon>Eukaryota</taxon>
        <taxon>Viridiplantae</taxon>
        <taxon>Streptophyta</taxon>
        <taxon>Embryophyta</taxon>
        <taxon>Tracheophyta</taxon>
        <taxon>Spermatophyta</taxon>
        <taxon>Magnoliopsida</taxon>
        <taxon>Liliopsida</taxon>
        <taxon>Asparagales</taxon>
        <taxon>Orchidaceae</taxon>
        <taxon>Epidendroideae</taxon>
        <taxon>Malaxideae</taxon>
        <taxon>Dendrobiinae</taxon>
        <taxon>Dendrobium</taxon>
    </lineage>
</organism>
<gene>
    <name evidence="1" type="ORF">M5K25_001851</name>
</gene>
<evidence type="ECO:0000313" key="2">
    <source>
        <dbReference type="Proteomes" id="UP001552299"/>
    </source>
</evidence>
<sequence>MQTTKNFHLILSDLNISEPSVLLMEPLRSTASLKKPSIEENDELVSFPTKAEQWILKVRKPLPEIGTTSTGGVLLHLAFLPPHRQQPRIRQDGRIRTGWVRYLIFEGPGFADSEALGFEDFEVLGGFYMLLMVLAAGFAGCEDWDGYHLVLPGVYACLLSGVLDGYPYGLLEYRLVLCCKVVFFEDSSVPS</sequence>